<organism evidence="4 5">
    <name type="scientific">Scophthalmus maximus</name>
    <name type="common">Turbot</name>
    <name type="synonym">Psetta maxima</name>
    <dbReference type="NCBI Taxonomy" id="52904"/>
    <lineage>
        <taxon>Eukaryota</taxon>
        <taxon>Metazoa</taxon>
        <taxon>Chordata</taxon>
        <taxon>Craniata</taxon>
        <taxon>Vertebrata</taxon>
        <taxon>Euteleostomi</taxon>
        <taxon>Actinopterygii</taxon>
        <taxon>Neopterygii</taxon>
        <taxon>Teleostei</taxon>
        <taxon>Neoteleostei</taxon>
        <taxon>Acanthomorphata</taxon>
        <taxon>Carangaria</taxon>
        <taxon>Pleuronectiformes</taxon>
        <taxon>Pleuronectoidei</taxon>
        <taxon>Scophthalmidae</taxon>
        <taxon>Scophthalmus</taxon>
    </lineage>
</organism>
<dbReference type="GO" id="GO:0004601">
    <property type="term" value="F:peroxidase activity"/>
    <property type="evidence" value="ECO:0007669"/>
    <property type="project" value="UniProtKB-KW"/>
</dbReference>
<dbReference type="InterPro" id="IPR000889">
    <property type="entry name" value="Glutathione_peroxidase"/>
</dbReference>
<dbReference type="PROSITE" id="PS51355">
    <property type="entry name" value="GLUTATHIONE_PEROXID_3"/>
    <property type="match status" value="1"/>
</dbReference>
<dbReference type="Proteomes" id="UP000694558">
    <property type="component" value="Chromosome 18"/>
</dbReference>
<dbReference type="GeneTree" id="ENSGT00940000177206"/>
<dbReference type="Gene3D" id="3.40.30.10">
    <property type="entry name" value="Glutaredoxin"/>
    <property type="match status" value="1"/>
</dbReference>
<reference evidence="4" key="2">
    <citation type="submission" date="2025-08" db="UniProtKB">
        <authorList>
            <consortium name="Ensembl"/>
        </authorList>
    </citation>
    <scope>IDENTIFICATION</scope>
</reference>
<sequence length="61" mass="7057">LIYKLRFTLMYYLFSNCQFVICCSMANKSVYDFSAETLEGQLVPLSKYRGMVLLIVNVATF</sequence>
<dbReference type="AlphaFoldDB" id="A0A8D2ZKT6"/>
<name>A0A8D2ZKT6_SCOMX</name>
<dbReference type="Ensembl" id="ENSSMAT00000003862.2">
    <property type="protein sequence ID" value="ENSSMAP00000003798.2"/>
    <property type="gene ID" value="ENSSMAG00000002359.2"/>
</dbReference>
<evidence type="ECO:0008006" key="6">
    <source>
        <dbReference type="Google" id="ProtNLM"/>
    </source>
</evidence>
<protein>
    <recommendedName>
        <fullName evidence="6">Glutathione peroxidase</fullName>
    </recommendedName>
</protein>
<evidence type="ECO:0000256" key="1">
    <source>
        <dbReference type="ARBA" id="ARBA00006926"/>
    </source>
</evidence>
<keyword evidence="2" id="KW-0575">Peroxidase</keyword>
<reference evidence="4" key="1">
    <citation type="submission" date="2023-05" db="EMBL/GenBank/DDBJ databases">
        <title>High-quality long-read genome of Scophthalmus maximus.</title>
        <authorList>
            <person name="Lien S."/>
            <person name="Martinez P."/>
        </authorList>
    </citation>
    <scope>NUCLEOTIDE SEQUENCE [LARGE SCALE GENOMIC DNA]</scope>
</reference>
<evidence type="ECO:0000313" key="5">
    <source>
        <dbReference type="Proteomes" id="UP000694558"/>
    </source>
</evidence>
<dbReference type="InterPro" id="IPR036249">
    <property type="entry name" value="Thioredoxin-like_sf"/>
</dbReference>
<evidence type="ECO:0000256" key="2">
    <source>
        <dbReference type="ARBA" id="ARBA00022559"/>
    </source>
</evidence>
<accession>A0A8D2ZKT6</accession>
<evidence type="ECO:0000313" key="4">
    <source>
        <dbReference type="Ensembl" id="ENSSMAP00000003798.2"/>
    </source>
</evidence>
<keyword evidence="3" id="KW-0560">Oxidoreductase</keyword>
<proteinExistence type="inferred from homology"/>
<evidence type="ECO:0000256" key="3">
    <source>
        <dbReference type="ARBA" id="ARBA00023002"/>
    </source>
</evidence>
<comment type="similarity">
    <text evidence="1">Belongs to the glutathione peroxidase family.</text>
</comment>
<dbReference type="SUPFAM" id="SSF52833">
    <property type="entry name" value="Thioredoxin-like"/>
    <property type="match status" value="1"/>
</dbReference>
<dbReference type="GO" id="GO:0006979">
    <property type="term" value="P:response to oxidative stress"/>
    <property type="evidence" value="ECO:0007669"/>
    <property type="project" value="InterPro"/>
</dbReference>